<evidence type="ECO:0008006" key="10">
    <source>
        <dbReference type="Google" id="ProtNLM"/>
    </source>
</evidence>
<evidence type="ECO:0000313" key="8">
    <source>
        <dbReference type="EMBL" id="MBL6080043.1"/>
    </source>
</evidence>
<evidence type="ECO:0000256" key="4">
    <source>
        <dbReference type="RuleBase" id="RU004003"/>
    </source>
</evidence>
<dbReference type="InterPro" id="IPR050810">
    <property type="entry name" value="Bact_Secretion_Sys_Channel"/>
</dbReference>
<feature type="domain" description="NolW-like" evidence="7">
    <location>
        <begin position="314"/>
        <end position="450"/>
    </location>
</feature>
<dbReference type="InterPro" id="IPR005644">
    <property type="entry name" value="NolW-like"/>
</dbReference>
<keyword evidence="5" id="KW-0813">Transport</keyword>
<comment type="caution">
    <text evidence="8">The sequence shown here is derived from an EMBL/GenBank/DDBJ whole genome shotgun (WGS) entry which is preliminary data.</text>
</comment>
<dbReference type="InterPro" id="IPR004846">
    <property type="entry name" value="T2SS/T3SS_dom"/>
</dbReference>
<dbReference type="Pfam" id="PF03958">
    <property type="entry name" value="Secretin_N"/>
    <property type="match status" value="3"/>
</dbReference>
<dbReference type="PANTHER" id="PTHR30332:SF25">
    <property type="entry name" value="SECRETIN XPSD"/>
    <property type="match status" value="1"/>
</dbReference>
<dbReference type="PROSITE" id="PS51257">
    <property type="entry name" value="PROKAR_LIPOPROTEIN"/>
    <property type="match status" value="1"/>
</dbReference>
<name>A0ABS1U5W7_9PROT</name>
<keyword evidence="9" id="KW-1185">Reference proteome</keyword>
<gene>
    <name evidence="8" type="ORF">JMJ56_18640</name>
</gene>
<dbReference type="Gene3D" id="3.55.50.30">
    <property type="match status" value="1"/>
</dbReference>
<organism evidence="8 9">
    <name type="scientific">Belnapia arida</name>
    <dbReference type="NCBI Taxonomy" id="2804533"/>
    <lineage>
        <taxon>Bacteria</taxon>
        <taxon>Pseudomonadati</taxon>
        <taxon>Pseudomonadota</taxon>
        <taxon>Alphaproteobacteria</taxon>
        <taxon>Acetobacterales</taxon>
        <taxon>Roseomonadaceae</taxon>
        <taxon>Belnapia</taxon>
    </lineage>
</organism>
<keyword evidence="2" id="KW-0732">Signal</keyword>
<evidence type="ECO:0000313" key="9">
    <source>
        <dbReference type="Proteomes" id="UP000660885"/>
    </source>
</evidence>
<dbReference type="Pfam" id="PF00263">
    <property type="entry name" value="Secretin"/>
    <property type="match status" value="1"/>
</dbReference>
<evidence type="ECO:0000256" key="2">
    <source>
        <dbReference type="ARBA" id="ARBA00022729"/>
    </source>
</evidence>
<sequence>MRSVTRILAGLLALGSAGCIQSEGVVERGTLTSNGTTSFVADPGAGAALTPSPARARTGGFESIGTTPAASMVTRPAARVLPAVTGDRRVQLDYVNMPAAQVARDVLASILGLTAEVDQDVTGRITLQTDGAVPVPGIPALLDRALAAAGAGLAATPDGRVRVARLALLDGPNGPGRTGTQVIPLRYAQTADVLEVLQRNLPPGVSVAADPGGRGVLISGPADRSASMEELVRLFDVDTMQNRSFGLYPLTNAAPAAVLRELEVIFNGRRGGLQLTAVERLNAILVVTDQPALLARVRRTITQLDTGAGASASVTVYPLQYRRAGELADVLSRTFGGPGVATGPTNPAGNFGALAVGPSGPTGSSLGSRVPGGMSAMPASLPPDAAPGPNPTVAIGAPPTAAQVAAELGLSGPVRIQADSGRNSLIVLATPTDSAIVERAIRRLDIRPRQVFIEAVIAEVSLNETLRYGLDYSLRSGSSLLDVATPLAPLAGGFSYVLSARNIGLTLQALSAITQVKVVSAPRVLVLDNETATLQVGNQIPVLTQTSQSTQASGAPIVSSVDLRDTGVILAVRARVSPGGGVSLDLFQEVSDAVTTSSSTINSPTIQLRRLQSSIQVRNGDTIALGGLMRDRSTRDRTGIPVLSSLPLLGPLFGTRQEVEERTELLVLLTPRIVEDGAGMRDLVEALREKMGALAPDVADRVGPPILRPTLPSVAAPPMHTLQ</sequence>
<feature type="domain" description="NolW-like" evidence="7">
    <location>
        <begin position="247"/>
        <end position="306"/>
    </location>
</feature>
<dbReference type="Proteomes" id="UP000660885">
    <property type="component" value="Unassembled WGS sequence"/>
</dbReference>
<dbReference type="InterPro" id="IPR001775">
    <property type="entry name" value="GspD/PilQ"/>
</dbReference>
<dbReference type="InterPro" id="IPR004845">
    <property type="entry name" value="T2SS_GspD_CS"/>
</dbReference>
<dbReference type="EMBL" id="JAETWB010000010">
    <property type="protein sequence ID" value="MBL6080043.1"/>
    <property type="molecule type" value="Genomic_DNA"/>
</dbReference>
<reference evidence="8 9" key="1">
    <citation type="submission" date="2021-01" db="EMBL/GenBank/DDBJ databases">
        <title>Belnapia mucosa sp. nov. and Belnapia arida sp. nov., isolated from the Tabernas Desert (Almeria, Spain).</title>
        <authorList>
            <person name="Molina-Menor E."/>
            <person name="Vidal-Verdu A."/>
            <person name="Calonge A."/>
            <person name="Satari L."/>
            <person name="Pereto J."/>
            <person name="Porcar M."/>
        </authorList>
    </citation>
    <scope>NUCLEOTIDE SEQUENCE [LARGE SCALE GENOMIC DNA]</scope>
    <source>
        <strain evidence="8 9">T18</strain>
    </source>
</reference>
<feature type="domain" description="NolW-like" evidence="7">
    <location>
        <begin position="180"/>
        <end position="241"/>
    </location>
</feature>
<dbReference type="Gene3D" id="3.30.1370.120">
    <property type="match status" value="3"/>
</dbReference>
<proteinExistence type="inferred from homology"/>
<comment type="subcellular location">
    <subcellularLocation>
        <location evidence="5">Cell outer membrane</location>
    </subcellularLocation>
    <subcellularLocation>
        <location evidence="1">Membrane</location>
    </subcellularLocation>
</comment>
<dbReference type="PROSITE" id="PS00875">
    <property type="entry name" value="T2SP_D"/>
    <property type="match status" value="1"/>
</dbReference>
<evidence type="ECO:0000259" key="6">
    <source>
        <dbReference type="Pfam" id="PF00263"/>
    </source>
</evidence>
<accession>A0ABS1U5W7</accession>
<evidence type="ECO:0000256" key="1">
    <source>
        <dbReference type="ARBA" id="ARBA00004370"/>
    </source>
</evidence>
<comment type="similarity">
    <text evidence="4">Belongs to the bacterial secretin family.</text>
</comment>
<feature type="domain" description="Type II/III secretion system secretin-like" evidence="6">
    <location>
        <begin position="509"/>
        <end position="675"/>
    </location>
</feature>
<protein>
    <recommendedName>
        <fullName evidence="10">General secretion pathway protein D</fullName>
    </recommendedName>
</protein>
<dbReference type="PRINTS" id="PR00811">
    <property type="entry name" value="BCTERIALGSPD"/>
</dbReference>
<keyword evidence="3" id="KW-0472">Membrane</keyword>
<dbReference type="InterPro" id="IPR038591">
    <property type="entry name" value="NolW-like_sf"/>
</dbReference>
<dbReference type="PRINTS" id="PR01032">
    <property type="entry name" value="PHAGEIV"/>
</dbReference>
<dbReference type="PANTHER" id="PTHR30332">
    <property type="entry name" value="PROBABLE GENERAL SECRETION PATHWAY PROTEIN D"/>
    <property type="match status" value="1"/>
</dbReference>
<dbReference type="RefSeq" id="WP_202833282.1">
    <property type="nucleotide sequence ID" value="NZ_JAETWB010000010.1"/>
</dbReference>
<evidence type="ECO:0000256" key="5">
    <source>
        <dbReference type="RuleBase" id="RU004004"/>
    </source>
</evidence>
<evidence type="ECO:0000259" key="7">
    <source>
        <dbReference type="Pfam" id="PF03958"/>
    </source>
</evidence>
<evidence type="ECO:0000256" key="3">
    <source>
        <dbReference type="ARBA" id="ARBA00023136"/>
    </source>
</evidence>